<name>A0A2J8K1Z1_PANTR</name>
<feature type="region of interest" description="Disordered" evidence="1">
    <location>
        <begin position="1"/>
        <end position="39"/>
    </location>
</feature>
<gene>
    <name evidence="2" type="ORF">CK820_G0042286</name>
</gene>
<evidence type="ECO:0000313" key="2">
    <source>
        <dbReference type="EMBL" id="PNI29047.1"/>
    </source>
</evidence>
<feature type="non-terminal residue" evidence="2">
    <location>
        <position position="39"/>
    </location>
</feature>
<proteinExistence type="predicted"/>
<dbReference type="EMBL" id="NBAG03000399">
    <property type="protein sequence ID" value="PNI29047.1"/>
    <property type="molecule type" value="Genomic_DNA"/>
</dbReference>
<evidence type="ECO:0000313" key="3">
    <source>
        <dbReference type="Proteomes" id="UP000236370"/>
    </source>
</evidence>
<organism evidence="2 3">
    <name type="scientific">Pan troglodytes</name>
    <name type="common">Chimpanzee</name>
    <dbReference type="NCBI Taxonomy" id="9598"/>
    <lineage>
        <taxon>Eukaryota</taxon>
        <taxon>Metazoa</taxon>
        <taxon>Chordata</taxon>
        <taxon>Craniata</taxon>
        <taxon>Vertebrata</taxon>
        <taxon>Euteleostomi</taxon>
        <taxon>Mammalia</taxon>
        <taxon>Eutheria</taxon>
        <taxon>Euarchontoglires</taxon>
        <taxon>Primates</taxon>
        <taxon>Haplorrhini</taxon>
        <taxon>Catarrhini</taxon>
        <taxon>Hominidae</taxon>
        <taxon>Pan</taxon>
    </lineage>
</organism>
<dbReference type="AlphaFoldDB" id="A0A2J8K1Z1"/>
<comment type="caution">
    <text evidence="2">The sequence shown here is derived from an EMBL/GenBank/DDBJ whole genome shotgun (WGS) entry which is preliminary data.</text>
</comment>
<evidence type="ECO:0000256" key="1">
    <source>
        <dbReference type="SAM" id="MobiDB-lite"/>
    </source>
</evidence>
<reference evidence="2 3" key="1">
    <citation type="submission" date="2017-12" db="EMBL/GenBank/DDBJ databases">
        <title>High-resolution comparative analysis of great ape genomes.</title>
        <authorList>
            <person name="Pollen A."/>
            <person name="Hastie A."/>
            <person name="Hormozdiari F."/>
            <person name="Dougherty M."/>
            <person name="Liu R."/>
            <person name="Chaisson M."/>
            <person name="Hoppe E."/>
            <person name="Hill C."/>
            <person name="Pang A."/>
            <person name="Hillier L."/>
            <person name="Baker C."/>
            <person name="Armstrong J."/>
            <person name="Shendure J."/>
            <person name="Paten B."/>
            <person name="Wilson R."/>
            <person name="Chao H."/>
            <person name="Schneider V."/>
            <person name="Ventura M."/>
            <person name="Kronenberg Z."/>
            <person name="Murali S."/>
            <person name="Gordon D."/>
            <person name="Cantsilieris S."/>
            <person name="Munson K."/>
            <person name="Nelson B."/>
            <person name="Raja A."/>
            <person name="Underwood J."/>
            <person name="Diekhans M."/>
            <person name="Fiddes I."/>
            <person name="Haussler D."/>
            <person name="Eichler E."/>
        </authorList>
    </citation>
    <scope>NUCLEOTIDE SEQUENCE [LARGE SCALE GENOMIC DNA]</scope>
    <source>
        <strain evidence="2">Yerkes chimp pedigree #C0471</strain>
    </source>
</reference>
<sequence length="39" mass="4371">MEKKEFPEKSSSSEEELPRPHSGSSRNTDASKLIRLQGP</sequence>
<accession>A0A2J8K1Z1</accession>
<protein>
    <submittedName>
        <fullName evidence="2">CARD8 isoform 32</fullName>
    </submittedName>
</protein>
<feature type="compositionally biased region" description="Basic and acidic residues" evidence="1">
    <location>
        <begin position="1"/>
        <end position="19"/>
    </location>
</feature>
<dbReference type="Proteomes" id="UP000236370">
    <property type="component" value="Unassembled WGS sequence"/>
</dbReference>